<evidence type="ECO:0000259" key="6">
    <source>
        <dbReference type="PROSITE" id="PS50059"/>
    </source>
</evidence>
<dbReference type="PANTHER" id="PTHR43811:SF19">
    <property type="entry name" value="39 KDA FK506-BINDING NUCLEAR PROTEIN"/>
    <property type="match status" value="1"/>
</dbReference>
<keyword evidence="4 5" id="KW-0413">Isomerase</keyword>
<evidence type="ECO:0000256" key="1">
    <source>
        <dbReference type="ARBA" id="ARBA00000971"/>
    </source>
</evidence>
<dbReference type="GO" id="GO:0000785">
    <property type="term" value="C:chromatin"/>
    <property type="evidence" value="ECO:0007669"/>
    <property type="project" value="TreeGrafter"/>
</dbReference>
<evidence type="ECO:0000256" key="3">
    <source>
        <dbReference type="ARBA" id="ARBA00023110"/>
    </source>
</evidence>
<dbReference type="AlphaFoldDB" id="A0A0D2NEA8"/>
<gene>
    <name evidence="7" type="ORF">HYPSUDRAFT_59070</name>
</gene>
<dbReference type="Pfam" id="PF00254">
    <property type="entry name" value="FKBP_C"/>
    <property type="match status" value="1"/>
</dbReference>
<keyword evidence="3 5" id="KW-0697">Rotamase</keyword>
<organism evidence="7 8">
    <name type="scientific">Hypholoma sublateritium (strain FD-334 SS-4)</name>
    <dbReference type="NCBI Taxonomy" id="945553"/>
    <lineage>
        <taxon>Eukaryota</taxon>
        <taxon>Fungi</taxon>
        <taxon>Dikarya</taxon>
        <taxon>Basidiomycota</taxon>
        <taxon>Agaricomycotina</taxon>
        <taxon>Agaricomycetes</taxon>
        <taxon>Agaricomycetidae</taxon>
        <taxon>Agaricales</taxon>
        <taxon>Agaricineae</taxon>
        <taxon>Strophariaceae</taxon>
        <taxon>Hypholoma</taxon>
    </lineage>
</organism>
<dbReference type="GO" id="GO:0003755">
    <property type="term" value="F:peptidyl-prolyl cis-trans isomerase activity"/>
    <property type="evidence" value="ECO:0007669"/>
    <property type="project" value="UniProtKB-KW"/>
</dbReference>
<dbReference type="PROSITE" id="PS50059">
    <property type="entry name" value="FKBP_PPIASE"/>
    <property type="match status" value="1"/>
</dbReference>
<name>A0A0D2NEA8_HYPSF</name>
<dbReference type="SUPFAM" id="SSF54534">
    <property type="entry name" value="FKBP-like"/>
    <property type="match status" value="1"/>
</dbReference>
<evidence type="ECO:0000256" key="4">
    <source>
        <dbReference type="ARBA" id="ARBA00023235"/>
    </source>
</evidence>
<reference evidence="8" key="1">
    <citation type="submission" date="2014-04" db="EMBL/GenBank/DDBJ databases">
        <title>Evolutionary Origins and Diversification of the Mycorrhizal Mutualists.</title>
        <authorList>
            <consortium name="DOE Joint Genome Institute"/>
            <consortium name="Mycorrhizal Genomics Consortium"/>
            <person name="Kohler A."/>
            <person name="Kuo A."/>
            <person name="Nagy L.G."/>
            <person name="Floudas D."/>
            <person name="Copeland A."/>
            <person name="Barry K.W."/>
            <person name="Cichocki N."/>
            <person name="Veneault-Fourrey C."/>
            <person name="LaButti K."/>
            <person name="Lindquist E.A."/>
            <person name="Lipzen A."/>
            <person name="Lundell T."/>
            <person name="Morin E."/>
            <person name="Murat C."/>
            <person name="Riley R."/>
            <person name="Ohm R."/>
            <person name="Sun H."/>
            <person name="Tunlid A."/>
            <person name="Henrissat B."/>
            <person name="Grigoriev I.V."/>
            <person name="Hibbett D.S."/>
            <person name="Martin F."/>
        </authorList>
    </citation>
    <scope>NUCLEOTIDE SEQUENCE [LARGE SCALE GENOMIC DNA]</scope>
    <source>
        <strain evidence="8">FD-334 SS-4</strain>
    </source>
</reference>
<dbReference type="GO" id="GO:0005730">
    <property type="term" value="C:nucleolus"/>
    <property type="evidence" value="ECO:0007669"/>
    <property type="project" value="TreeGrafter"/>
</dbReference>
<dbReference type="Gene3D" id="3.10.50.40">
    <property type="match status" value="1"/>
</dbReference>
<dbReference type="EC" id="5.2.1.8" evidence="2 5"/>
<dbReference type="PANTHER" id="PTHR43811">
    <property type="entry name" value="FKBP-TYPE PEPTIDYL-PROLYL CIS-TRANS ISOMERASE FKPA"/>
    <property type="match status" value="1"/>
</dbReference>
<dbReference type="InterPro" id="IPR046357">
    <property type="entry name" value="PPIase_dom_sf"/>
</dbReference>
<sequence>MPEARRNKKRVTNIDGEFRKTGFALGFVGIEEVASGARPGRFLVDTFPVKIFTGRKAYIWPFDYFRIENCRIVLYRETFGRDSYQWLGKLVSHAVTSTAGFVYISETLYVVKVQHLIDLSRCRIDSPPVEPSSRIPAEFIRLKSGLQPISPPHNLHLSSALRIGDSKEGNSCCEIILHFADESPRDDSITPIVEDIQLSKATICTFSATTHIGISVLLLNVESTPIWNATILHRGEDDIILLGNYIKAVPLRGDEVIIQDVTIGDGNIIKTGSKATVWYTSKIVETDHIYENVNATNSAPAILHIGSGDNIQDQGWEEGMIGMHSGGRRIMTIPPSKAYGSKGSGPVPPNSTVQIVSNVHVRPSASGPAIAQRLREVTSLSRFENKSQRVHLAIERREDTPLERRSASDAVLKPPQKRLEVRPDNALLGAVFVLTRFSMASDHKNIGMRKLRTKQIYKRSRVAVHRPPQLRRGATSSLRLASSCLQTATRLATLLGVPVVFAAGANRLRRAAHDELALAERCGRTARERVHGQAAPSIN</sequence>
<dbReference type="STRING" id="945553.A0A0D2NEA8"/>
<keyword evidence="8" id="KW-1185">Reference proteome</keyword>
<protein>
    <recommendedName>
        <fullName evidence="2 5">peptidylprolyl isomerase</fullName>
        <ecNumber evidence="2 5">5.2.1.8</ecNumber>
    </recommendedName>
</protein>
<feature type="domain" description="PPIase FKBP-type" evidence="6">
    <location>
        <begin position="272"/>
        <end position="353"/>
    </location>
</feature>
<dbReference type="InterPro" id="IPR001179">
    <property type="entry name" value="PPIase_FKBP_dom"/>
</dbReference>
<evidence type="ECO:0000313" key="7">
    <source>
        <dbReference type="EMBL" id="KJA14991.1"/>
    </source>
</evidence>
<evidence type="ECO:0000256" key="5">
    <source>
        <dbReference type="PROSITE-ProRule" id="PRU00277"/>
    </source>
</evidence>
<evidence type="ECO:0000256" key="2">
    <source>
        <dbReference type="ARBA" id="ARBA00013194"/>
    </source>
</evidence>
<dbReference type="EMBL" id="KN817658">
    <property type="protein sequence ID" value="KJA14991.1"/>
    <property type="molecule type" value="Genomic_DNA"/>
</dbReference>
<accession>A0A0D2NEA8</accession>
<dbReference type="Proteomes" id="UP000054270">
    <property type="component" value="Unassembled WGS sequence"/>
</dbReference>
<dbReference type="OrthoDB" id="3269761at2759"/>
<proteinExistence type="predicted"/>
<evidence type="ECO:0000313" key="8">
    <source>
        <dbReference type="Proteomes" id="UP000054270"/>
    </source>
</evidence>
<comment type="catalytic activity">
    <reaction evidence="1 5">
        <text>[protein]-peptidylproline (omega=180) = [protein]-peptidylproline (omega=0)</text>
        <dbReference type="Rhea" id="RHEA:16237"/>
        <dbReference type="Rhea" id="RHEA-COMP:10747"/>
        <dbReference type="Rhea" id="RHEA-COMP:10748"/>
        <dbReference type="ChEBI" id="CHEBI:83833"/>
        <dbReference type="ChEBI" id="CHEBI:83834"/>
        <dbReference type="EC" id="5.2.1.8"/>
    </reaction>
</comment>